<sequence>MEYKITCPFCGADITGKLSYDRAINQEETVKREFTPGYNWGGNYLKETKYVRHFKAFCCKKCYEEYLKYERITNKMASIAIPIGIIVGIAFTAYMRNIKNSIEFGIDSIFAYIVGILIGIFVCSIPTMIVNLAHRKKVSYKKACECNAAG</sequence>
<accession>A0ABS6Y7M9</accession>
<dbReference type="RefSeq" id="WP_219433957.1">
    <property type="nucleotide sequence ID" value="NZ_JAHXCP010000024.1"/>
</dbReference>
<keyword evidence="1" id="KW-0472">Membrane</keyword>
<feature type="transmembrane region" description="Helical" evidence="1">
    <location>
        <begin position="109"/>
        <end position="133"/>
    </location>
</feature>
<protein>
    <submittedName>
        <fullName evidence="2">Uncharacterized protein</fullName>
    </submittedName>
</protein>
<gene>
    <name evidence="2" type="ORF">KZO77_10850</name>
</gene>
<comment type="caution">
    <text evidence="2">The sequence shown here is derived from an EMBL/GenBank/DDBJ whole genome shotgun (WGS) entry which is preliminary data.</text>
</comment>
<evidence type="ECO:0000313" key="2">
    <source>
        <dbReference type="EMBL" id="MBW4755516.1"/>
    </source>
</evidence>
<keyword evidence="1" id="KW-0812">Transmembrane</keyword>
<reference evidence="2 3" key="1">
    <citation type="submission" date="2021-07" db="EMBL/GenBank/DDBJ databases">
        <title>Genomic diversity and antimicrobial resistance of Prevotella spp. isolated from chronic lung disease airways.</title>
        <authorList>
            <person name="Webb K.A."/>
            <person name="Olagoke O.S."/>
            <person name="Baird T."/>
            <person name="Neill J."/>
            <person name="Pham A."/>
            <person name="Wells T.J."/>
            <person name="Ramsay K.A."/>
            <person name="Bell S.C."/>
            <person name="Sarovich D.S."/>
            <person name="Price E.P."/>
        </authorList>
    </citation>
    <scope>NUCLEOTIDE SEQUENCE [LARGE SCALE GENOMIC DNA]</scope>
    <source>
        <strain evidence="2 3">SCHI0027.S.6</strain>
    </source>
</reference>
<keyword evidence="1" id="KW-1133">Transmembrane helix</keyword>
<evidence type="ECO:0000313" key="3">
    <source>
        <dbReference type="Proteomes" id="UP000812077"/>
    </source>
</evidence>
<dbReference type="EMBL" id="JAHXCP010000024">
    <property type="protein sequence ID" value="MBW4755516.1"/>
    <property type="molecule type" value="Genomic_DNA"/>
</dbReference>
<keyword evidence="3" id="KW-1185">Reference proteome</keyword>
<proteinExistence type="predicted"/>
<organism evidence="2 3">
    <name type="scientific">Prevotella melaninogenica</name>
    <dbReference type="NCBI Taxonomy" id="28132"/>
    <lineage>
        <taxon>Bacteria</taxon>
        <taxon>Pseudomonadati</taxon>
        <taxon>Bacteroidota</taxon>
        <taxon>Bacteroidia</taxon>
        <taxon>Bacteroidales</taxon>
        <taxon>Prevotellaceae</taxon>
        <taxon>Prevotella</taxon>
    </lineage>
</organism>
<name>A0ABS6Y7M9_9BACT</name>
<evidence type="ECO:0000256" key="1">
    <source>
        <dbReference type="SAM" id="Phobius"/>
    </source>
</evidence>
<dbReference type="Proteomes" id="UP000812077">
    <property type="component" value="Unassembled WGS sequence"/>
</dbReference>
<feature type="transmembrane region" description="Helical" evidence="1">
    <location>
        <begin position="76"/>
        <end position="97"/>
    </location>
</feature>